<dbReference type="InterPro" id="IPR007612">
    <property type="entry name" value="LOR"/>
</dbReference>
<dbReference type="InterPro" id="IPR038595">
    <property type="entry name" value="LOR_sf"/>
</dbReference>
<name>A0AA86PNW5_9EUKA</name>
<comment type="caution">
    <text evidence="3">The sequence shown here is derived from an EMBL/GenBank/DDBJ whole genome shotgun (WGS) entry which is preliminary data.</text>
</comment>
<evidence type="ECO:0000256" key="2">
    <source>
        <dbReference type="SAM" id="Phobius"/>
    </source>
</evidence>
<dbReference type="Gene3D" id="2.40.160.200">
    <property type="entry name" value="LURP1-related"/>
    <property type="match status" value="1"/>
</dbReference>
<organism evidence="3">
    <name type="scientific">Hexamita inflata</name>
    <dbReference type="NCBI Taxonomy" id="28002"/>
    <lineage>
        <taxon>Eukaryota</taxon>
        <taxon>Metamonada</taxon>
        <taxon>Diplomonadida</taxon>
        <taxon>Hexamitidae</taxon>
        <taxon>Hexamitinae</taxon>
        <taxon>Hexamita</taxon>
    </lineage>
</organism>
<comment type="similarity">
    <text evidence="1">Belongs to the LOR family.</text>
</comment>
<gene>
    <name evidence="3" type="ORF">HINF_LOCUS31295</name>
    <name evidence="4" type="ORF">HINF_LOCUS65956</name>
</gene>
<dbReference type="InterPro" id="IPR025659">
    <property type="entry name" value="Tubby-like_C"/>
</dbReference>
<reference evidence="4 5" key="2">
    <citation type="submission" date="2024-07" db="EMBL/GenBank/DDBJ databases">
        <authorList>
            <person name="Akdeniz Z."/>
        </authorList>
    </citation>
    <scope>NUCLEOTIDE SEQUENCE [LARGE SCALE GENOMIC DNA]</scope>
</reference>
<evidence type="ECO:0000256" key="1">
    <source>
        <dbReference type="ARBA" id="ARBA00005437"/>
    </source>
</evidence>
<dbReference type="AlphaFoldDB" id="A0AA86PNW5"/>
<dbReference type="EMBL" id="CATOUU010000717">
    <property type="protein sequence ID" value="CAI9943650.1"/>
    <property type="molecule type" value="Genomic_DNA"/>
</dbReference>
<accession>A0AA86PNW5</accession>
<keyword evidence="2" id="KW-0472">Membrane</keyword>
<protein>
    <submittedName>
        <fullName evidence="3">LURP-one-related family protein</fullName>
    </submittedName>
    <submittedName>
        <fullName evidence="4">LURP-one-related_family protein</fullName>
    </submittedName>
</protein>
<evidence type="ECO:0000313" key="3">
    <source>
        <dbReference type="EMBL" id="CAI9943650.1"/>
    </source>
</evidence>
<keyword evidence="2" id="KW-1133">Transmembrane helix</keyword>
<sequence>MMTQKFYMQEKVFGILTEFFIKNEQGQDCFIVSSKLFSLAQKHSSLDAHSRVELLSVENKLFSWSPIFYVNQNDEQIFMIQEECSCMSQELSITGIKNWKVLGDFFEHDFQIFENGQVVAIITKAWYSWGDSYQIEVYDTQSELKNQISLGNWLVQQFEEMSHGRYELNVICTIQNIVYLLFRCVECHFKSQTFFQISLSQMFGLSICRTIQVLKSYSQDGSFQLDISKGLLYLLFLFYQLIFLSFSIDEKSFTKLSLTLNFSNFFISLKFASKYTILLFAIHSSSRFKIGLRTQIETILQQSKCN</sequence>
<dbReference type="Pfam" id="PF04525">
    <property type="entry name" value="LOR"/>
    <property type="match status" value="1"/>
</dbReference>
<keyword evidence="2" id="KW-0812">Transmembrane</keyword>
<reference evidence="3" key="1">
    <citation type="submission" date="2023-06" db="EMBL/GenBank/DDBJ databases">
        <authorList>
            <person name="Kurt Z."/>
        </authorList>
    </citation>
    <scope>NUCLEOTIDE SEQUENCE</scope>
</reference>
<proteinExistence type="inferred from homology"/>
<evidence type="ECO:0000313" key="5">
    <source>
        <dbReference type="Proteomes" id="UP001642409"/>
    </source>
</evidence>
<dbReference type="SUPFAM" id="SSF54518">
    <property type="entry name" value="Tubby C-terminal domain-like"/>
    <property type="match status" value="1"/>
</dbReference>
<feature type="transmembrane region" description="Helical" evidence="2">
    <location>
        <begin position="260"/>
        <end position="282"/>
    </location>
</feature>
<evidence type="ECO:0000313" key="4">
    <source>
        <dbReference type="EMBL" id="CAL6091789.1"/>
    </source>
</evidence>
<dbReference type="Proteomes" id="UP001642409">
    <property type="component" value="Unassembled WGS sequence"/>
</dbReference>
<feature type="transmembrane region" description="Helical" evidence="2">
    <location>
        <begin position="231"/>
        <end position="248"/>
    </location>
</feature>
<keyword evidence="5" id="KW-1185">Reference proteome</keyword>
<dbReference type="EMBL" id="CAXDID020000438">
    <property type="protein sequence ID" value="CAL6091789.1"/>
    <property type="molecule type" value="Genomic_DNA"/>
</dbReference>